<accession>A0ABW0CFB7</accession>
<comment type="caution">
    <text evidence="1">The sequence shown here is derived from an EMBL/GenBank/DDBJ whole genome shotgun (WGS) entry which is preliminary data.</text>
</comment>
<proteinExistence type="predicted"/>
<organism evidence="1 2">
    <name type="scientific">Streptomyces coerulescens</name>
    <dbReference type="NCBI Taxonomy" id="29304"/>
    <lineage>
        <taxon>Bacteria</taxon>
        <taxon>Bacillati</taxon>
        <taxon>Actinomycetota</taxon>
        <taxon>Actinomycetes</taxon>
        <taxon>Kitasatosporales</taxon>
        <taxon>Streptomycetaceae</taxon>
        <taxon>Streptomyces</taxon>
    </lineage>
</organism>
<dbReference type="RefSeq" id="WP_380850345.1">
    <property type="nucleotide sequence ID" value="NZ_JBHSKM010000005.1"/>
</dbReference>
<name>A0ABW0CFB7_STRCD</name>
<sequence>MTVKFIAGPPPARQKNVKHALIVELLKAHPNQWAEIQQKETSARASSAAQAIRSAQLASYAPAGSFQAIARTVVENNVPRFVVLARYVGRPDRAA</sequence>
<evidence type="ECO:0000313" key="1">
    <source>
        <dbReference type="EMBL" id="MFC5214289.1"/>
    </source>
</evidence>
<reference evidence="2" key="1">
    <citation type="journal article" date="2019" name="Int. J. Syst. Evol. Microbiol.">
        <title>The Global Catalogue of Microorganisms (GCM) 10K type strain sequencing project: providing services to taxonomists for standard genome sequencing and annotation.</title>
        <authorList>
            <consortium name="The Broad Institute Genomics Platform"/>
            <consortium name="The Broad Institute Genome Sequencing Center for Infectious Disease"/>
            <person name="Wu L."/>
            <person name="Ma J."/>
        </authorList>
    </citation>
    <scope>NUCLEOTIDE SEQUENCE [LARGE SCALE GENOMIC DNA]</scope>
    <source>
        <strain evidence="2">KCTC 42586</strain>
    </source>
</reference>
<dbReference type="Proteomes" id="UP001596263">
    <property type="component" value="Unassembled WGS sequence"/>
</dbReference>
<gene>
    <name evidence="1" type="ORF">ACFPQ9_10675</name>
</gene>
<protein>
    <submittedName>
        <fullName evidence="1">Uncharacterized protein</fullName>
    </submittedName>
</protein>
<evidence type="ECO:0000313" key="2">
    <source>
        <dbReference type="Proteomes" id="UP001596263"/>
    </source>
</evidence>
<keyword evidence="2" id="KW-1185">Reference proteome</keyword>
<dbReference type="EMBL" id="JBHSKM010000005">
    <property type="protein sequence ID" value="MFC5214289.1"/>
    <property type="molecule type" value="Genomic_DNA"/>
</dbReference>